<reference evidence="1" key="2">
    <citation type="submission" date="2010-03" db="EMBL/GenBank/DDBJ databases">
        <authorList>
            <person name="Pajon A."/>
        </authorList>
    </citation>
    <scope>NUCLEOTIDE SEQUENCE</scope>
    <source>
        <strain evidence="1">Type strain: 18P13</strain>
    </source>
</reference>
<organism evidence="1 2">
    <name type="scientific">Ruminococcus champanellensis (strain DSM 18848 / JCM 17042 / KCTC 15320 / 18P13)</name>
    <dbReference type="NCBI Taxonomy" id="213810"/>
    <lineage>
        <taxon>Bacteria</taxon>
        <taxon>Bacillati</taxon>
        <taxon>Bacillota</taxon>
        <taxon>Clostridia</taxon>
        <taxon>Eubacteriales</taxon>
        <taxon>Oscillospiraceae</taxon>
        <taxon>Ruminococcus</taxon>
    </lineage>
</organism>
<sequence>MNEQFSIDNLATVSGYSEKNNKVKVFFEKGLVFPIECKKQVLHWMREHQDELTEYIIRESCKDD</sequence>
<proteinExistence type="predicted"/>
<dbReference type="PATRIC" id="fig|213810.4.peg.1629"/>
<dbReference type="HOGENOM" id="CLU_2865105_0_0_9"/>
<dbReference type="EMBL" id="FP929052">
    <property type="protein sequence ID" value="CBL17821.1"/>
    <property type="molecule type" value="Genomic_DNA"/>
</dbReference>
<name>D4LDX6_RUMC1</name>
<dbReference type="STRING" id="213810.RUM_17570"/>
<accession>D4LDX6</accession>
<keyword evidence="2" id="KW-1185">Reference proteome</keyword>
<dbReference type="KEGG" id="rch:RUM_17570"/>
<dbReference type="Proteomes" id="UP000007054">
    <property type="component" value="Chromosome"/>
</dbReference>
<dbReference type="BioCyc" id="RCHA213810:RUM_RS08535-MONOMER"/>
<gene>
    <name evidence="1" type="ordered locus">RUM_17570</name>
</gene>
<evidence type="ECO:0000313" key="2">
    <source>
        <dbReference type="Proteomes" id="UP000007054"/>
    </source>
</evidence>
<protein>
    <submittedName>
        <fullName evidence="1">Uncharacterized protein</fullName>
    </submittedName>
</protein>
<dbReference type="GeneID" id="83156447"/>
<reference evidence="1" key="1">
    <citation type="submission" date="2010-03" db="EMBL/GenBank/DDBJ databases">
        <title>The genome sequence of Ruminococcus sp. 18P13.</title>
        <authorList>
            <consortium name="metaHIT consortium -- http://www.metahit.eu/"/>
            <person name="Pajon A."/>
            <person name="Turner K."/>
            <person name="Parkhill J."/>
            <person name="Bernalier A."/>
        </authorList>
    </citation>
    <scope>NUCLEOTIDE SEQUENCE [LARGE SCALE GENOMIC DNA]</scope>
    <source>
        <strain evidence="1">Type strain: 18P13</strain>
    </source>
</reference>
<dbReference type="AlphaFoldDB" id="D4LDX6"/>
<evidence type="ECO:0000313" key="1">
    <source>
        <dbReference type="EMBL" id="CBL17821.1"/>
    </source>
</evidence>
<dbReference type="RefSeq" id="WP_015558727.1">
    <property type="nucleotide sequence ID" value="NC_021039.1"/>
</dbReference>